<feature type="transmembrane region" description="Helical" evidence="2">
    <location>
        <begin position="239"/>
        <end position="260"/>
    </location>
</feature>
<evidence type="ECO:0000313" key="5">
    <source>
        <dbReference type="EMBL" id="PDP43844.1"/>
    </source>
</evidence>
<evidence type="ECO:0000259" key="4">
    <source>
        <dbReference type="Pfam" id="PF04536"/>
    </source>
</evidence>
<dbReference type="OrthoDB" id="9810918at2"/>
<reference evidence="5 8" key="2">
    <citation type="submission" date="2017-09" db="EMBL/GenBank/DDBJ databases">
        <title>Phase variable restriction modification systems are present in the genome sequences of periodontal pathogens Prevotella intermedia, Tannerella forsythia and Porphyromonas gingivalis.</title>
        <authorList>
            <person name="Haigh R.D."/>
            <person name="Crawford L."/>
            <person name="Ralph J."/>
            <person name="Wanford J."/>
            <person name="Vartoukian S.R."/>
            <person name="Hijazib K."/>
            <person name="Wade W."/>
            <person name="Oggioni M.R."/>
        </authorList>
    </citation>
    <scope>NUCLEOTIDE SEQUENCE [LARGE SCALE GENOMIC DNA]</scope>
    <source>
        <strain evidence="5 8">WW11663</strain>
    </source>
</reference>
<dbReference type="Proteomes" id="UP000182057">
    <property type="component" value="Unassembled WGS sequence"/>
</dbReference>
<dbReference type="EMBL" id="FMMM01000057">
    <property type="protein sequence ID" value="SCQ22193.1"/>
    <property type="molecule type" value="Genomic_DNA"/>
</dbReference>
<feature type="signal peptide" evidence="3">
    <location>
        <begin position="1"/>
        <end position="22"/>
    </location>
</feature>
<dbReference type="PANTHER" id="PTHR30373">
    <property type="entry name" value="UPF0603 PROTEIN YGCG"/>
    <property type="match status" value="1"/>
</dbReference>
<evidence type="ECO:0000256" key="1">
    <source>
        <dbReference type="SAM" id="MobiDB-lite"/>
    </source>
</evidence>
<dbReference type="EMBL" id="NSLJ01000013">
    <property type="protein sequence ID" value="PDP43844.1"/>
    <property type="molecule type" value="Genomic_DNA"/>
</dbReference>
<feature type="domain" description="TPM" evidence="4">
    <location>
        <begin position="43"/>
        <end position="171"/>
    </location>
</feature>
<evidence type="ECO:0000313" key="7">
    <source>
        <dbReference type="Proteomes" id="UP000182057"/>
    </source>
</evidence>
<keyword evidence="2" id="KW-0812">Transmembrane</keyword>
<feature type="chain" id="PRO_5014267197" description="TPM domain-containing protein" evidence="3">
    <location>
        <begin position="23"/>
        <end position="370"/>
    </location>
</feature>
<dbReference type="AlphaFoldDB" id="A0A1D3UQ78"/>
<organism evidence="6 7">
    <name type="scientific">Tannerella forsythia</name>
    <name type="common">Bacteroides forsythus</name>
    <dbReference type="NCBI Taxonomy" id="28112"/>
    <lineage>
        <taxon>Bacteria</taxon>
        <taxon>Pseudomonadati</taxon>
        <taxon>Bacteroidota</taxon>
        <taxon>Bacteroidia</taxon>
        <taxon>Bacteroidales</taxon>
        <taxon>Tannerellaceae</taxon>
        <taxon>Tannerella</taxon>
    </lineage>
</organism>
<reference evidence="6 7" key="1">
    <citation type="submission" date="2016-09" db="EMBL/GenBank/DDBJ databases">
        <authorList>
            <person name="Capua I."/>
            <person name="De Benedictis P."/>
            <person name="Joannis T."/>
            <person name="Lombin L.H."/>
            <person name="Cattoli G."/>
        </authorList>
    </citation>
    <scope>NUCLEOTIDE SEQUENCE [LARGE SCALE GENOMIC DNA]</scope>
    <source>
        <strain evidence="6 7">UB20</strain>
    </source>
</reference>
<evidence type="ECO:0000313" key="8">
    <source>
        <dbReference type="Proteomes" id="UP000219259"/>
    </source>
</evidence>
<dbReference type="Proteomes" id="UP000219259">
    <property type="component" value="Unassembled WGS sequence"/>
</dbReference>
<dbReference type="InterPro" id="IPR007621">
    <property type="entry name" value="TPM_dom"/>
</dbReference>
<gene>
    <name evidence="5" type="ORF">CLI86_06370</name>
    <name evidence="6" type="ORF">TFUB20_01633</name>
</gene>
<evidence type="ECO:0000256" key="2">
    <source>
        <dbReference type="SAM" id="Phobius"/>
    </source>
</evidence>
<keyword evidence="3" id="KW-0732">Signal</keyword>
<protein>
    <recommendedName>
        <fullName evidence="4">TPM domain-containing protein</fullName>
    </recommendedName>
</protein>
<sequence precursor="true">MPPLRYLLIACMIGMMSTGMSAQIAYRVEDVPNVQLIDSTRFVTDPGDIIDEADEAALNHRLAVFRDSLQVEIAVVVLPAYDDDAYGSAREFAHELFNTWGIGDRETNRGLLIQLITCDEQREITFETGYGLEGELTDGLCKLIQTRHMIPLMKNGDYGLGLLAGLEEVRKALTNESMLETDERAEKIKENKDIVTTIASIWWALGLAVAVFLLLMEWSEAKHATSFSEVKQTGQDLNFAVIGAGLLFCQLPVALLYFLLKLIFRWQLSPQVKCDKCGVVGRFKQEKGYPIKRQKNNGTLKIYHYVCRDCGRIKAEKVYKKKENWWSGNSDCNYSTSSDREGGSHSWSSDSSGGSWGGGSSGGGGASSRF</sequence>
<feature type="compositionally biased region" description="Gly residues" evidence="1">
    <location>
        <begin position="354"/>
        <end position="370"/>
    </location>
</feature>
<evidence type="ECO:0000313" key="6">
    <source>
        <dbReference type="EMBL" id="SCQ22193.1"/>
    </source>
</evidence>
<accession>A0A1D3UQ78</accession>
<dbReference type="Pfam" id="PF04536">
    <property type="entry name" value="TPM_phosphatase"/>
    <property type="match status" value="1"/>
</dbReference>
<dbReference type="PANTHER" id="PTHR30373:SF2">
    <property type="entry name" value="UPF0603 PROTEIN YGCG"/>
    <property type="match status" value="1"/>
</dbReference>
<dbReference type="Gene3D" id="3.10.310.50">
    <property type="match status" value="1"/>
</dbReference>
<name>A0A1D3UQ78_TANFO</name>
<feature type="transmembrane region" description="Helical" evidence="2">
    <location>
        <begin position="194"/>
        <end position="219"/>
    </location>
</feature>
<keyword evidence="2" id="KW-1133">Transmembrane helix</keyword>
<proteinExistence type="predicted"/>
<evidence type="ECO:0000256" key="3">
    <source>
        <dbReference type="SAM" id="SignalP"/>
    </source>
</evidence>
<feature type="region of interest" description="Disordered" evidence="1">
    <location>
        <begin position="335"/>
        <end position="370"/>
    </location>
</feature>
<keyword evidence="2" id="KW-0472">Membrane</keyword>
<feature type="compositionally biased region" description="Low complexity" evidence="1">
    <location>
        <begin position="344"/>
        <end position="353"/>
    </location>
</feature>